<name>A0ABV0MI46_9TELE</name>
<dbReference type="Proteomes" id="UP001476798">
    <property type="component" value="Unassembled WGS sequence"/>
</dbReference>
<organism evidence="1 2">
    <name type="scientific">Goodea atripinnis</name>
    <dbReference type="NCBI Taxonomy" id="208336"/>
    <lineage>
        <taxon>Eukaryota</taxon>
        <taxon>Metazoa</taxon>
        <taxon>Chordata</taxon>
        <taxon>Craniata</taxon>
        <taxon>Vertebrata</taxon>
        <taxon>Euteleostomi</taxon>
        <taxon>Actinopterygii</taxon>
        <taxon>Neopterygii</taxon>
        <taxon>Teleostei</taxon>
        <taxon>Neoteleostei</taxon>
        <taxon>Acanthomorphata</taxon>
        <taxon>Ovalentaria</taxon>
        <taxon>Atherinomorphae</taxon>
        <taxon>Cyprinodontiformes</taxon>
        <taxon>Goodeidae</taxon>
        <taxon>Goodea</taxon>
    </lineage>
</organism>
<keyword evidence="2" id="KW-1185">Reference proteome</keyword>
<dbReference type="EMBL" id="JAHRIO010000464">
    <property type="protein sequence ID" value="MEQ2158083.1"/>
    <property type="molecule type" value="Genomic_DNA"/>
</dbReference>
<sequence length="255" mass="28967">MVLGQAQRCNHMAYQEMVHKGIASVEFDKRPCLSLPDCVSWRQKAMEMMVQMGHMETEVSEVEKHMMLLLLLGFAVLQRAFVREGAKAAHKVTLVSAVYDHEALLILEPSDPCPSFGLPLERMDELAEALQEINFGEKERVRAFDLAEETEAVMQDQGRVEVEVVLASFSLQMDFEQEWVMTGDLASSWKRGVMMVENGASLVLSPMVEDYDELWRHGENEGVKVLEPEEKVTSETVLYDEELETPLEKQEVKSV</sequence>
<comment type="caution">
    <text evidence="1">The sequence shown here is derived from an EMBL/GenBank/DDBJ whole genome shotgun (WGS) entry which is preliminary data.</text>
</comment>
<protein>
    <submittedName>
        <fullName evidence="1">Uncharacterized protein</fullName>
    </submittedName>
</protein>
<evidence type="ECO:0000313" key="1">
    <source>
        <dbReference type="EMBL" id="MEQ2158083.1"/>
    </source>
</evidence>
<accession>A0ABV0MI46</accession>
<reference evidence="1 2" key="1">
    <citation type="submission" date="2021-06" db="EMBL/GenBank/DDBJ databases">
        <authorList>
            <person name="Palmer J.M."/>
        </authorList>
    </citation>
    <scope>NUCLEOTIDE SEQUENCE [LARGE SCALE GENOMIC DNA]</scope>
    <source>
        <strain evidence="1 2">GA_2019</strain>
        <tissue evidence="1">Muscle</tissue>
    </source>
</reference>
<gene>
    <name evidence="1" type="ORF">GOODEAATRI_008634</name>
</gene>
<proteinExistence type="predicted"/>
<evidence type="ECO:0000313" key="2">
    <source>
        <dbReference type="Proteomes" id="UP001476798"/>
    </source>
</evidence>